<proteinExistence type="inferred from homology"/>
<protein>
    <submittedName>
        <fullName evidence="6">ABC transporter substrate-binding protein</fullName>
    </submittedName>
</protein>
<dbReference type="InterPro" id="IPR030678">
    <property type="entry name" value="Peptide/Ni-bd"/>
</dbReference>
<dbReference type="PANTHER" id="PTHR30290">
    <property type="entry name" value="PERIPLASMIC BINDING COMPONENT OF ABC TRANSPORTER"/>
    <property type="match status" value="1"/>
</dbReference>
<dbReference type="STRING" id="564198.BST17_18390"/>
<dbReference type="PANTHER" id="PTHR30290:SF9">
    <property type="entry name" value="OLIGOPEPTIDE-BINDING PROTEIN APPA"/>
    <property type="match status" value="1"/>
</dbReference>
<feature type="signal peptide" evidence="4">
    <location>
        <begin position="1"/>
        <end position="19"/>
    </location>
</feature>
<reference evidence="6 7" key="1">
    <citation type="submission" date="2017-02" db="EMBL/GenBank/DDBJ databases">
        <title>The new phylogeny of genus Mycobacterium.</title>
        <authorList>
            <person name="Tortoli E."/>
            <person name="Trovato A."/>
            <person name="Cirillo D.M."/>
        </authorList>
    </citation>
    <scope>NUCLEOTIDE SEQUENCE [LARGE SCALE GENOMIC DNA]</scope>
    <source>
        <strain evidence="6 7">DSM 45578</strain>
    </source>
</reference>
<evidence type="ECO:0000259" key="5">
    <source>
        <dbReference type="Pfam" id="PF00496"/>
    </source>
</evidence>
<keyword evidence="7" id="KW-1185">Reference proteome</keyword>
<dbReference type="SUPFAM" id="SSF53850">
    <property type="entry name" value="Periplasmic binding protein-like II"/>
    <property type="match status" value="1"/>
</dbReference>
<dbReference type="GO" id="GO:0043190">
    <property type="term" value="C:ATP-binding cassette (ABC) transporter complex"/>
    <property type="evidence" value="ECO:0007669"/>
    <property type="project" value="InterPro"/>
</dbReference>
<evidence type="ECO:0000256" key="2">
    <source>
        <dbReference type="ARBA" id="ARBA00022448"/>
    </source>
</evidence>
<dbReference type="InterPro" id="IPR000914">
    <property type="entry name" value="SBP_5_dom"/>
</dbReference>
<dbReference type="GO" id="GO:0015833">
    <property type="term" value="P:peptide transport"/>
    <property type="evidence" value="ECO:0007669"/>
    <property type="project" value="TreeGrafter"/>
</dbReference>
<dbReference type="Gene3D" id="3.10.105.10">
    <property type="entry name" value="Dipeptide-binding Protein, Domain 3"/>
    <property type="match status" value="1"/>
</dbReference>
<keyword evidence="3 4" id="KW-0732">Signal</keyword>
<dbReference type="GO" id="GO:1904680">
    <property type="term" value="F:peptide transmembrane transporter activity"/>
    <property type="evidence" value="ECO:0007669"/>
    <property type="project" value="TreeGrafter"/>
</dbReference>
<evidence type="ECO:0000256" key="1">
    <source>
        <dbReference type="ARBA" id="ARBA00005695"/>
    </source>
</evidence>
<evidence type="ECO:0000313" key="7">
    <source>
        <dbReference type="Proteomes" id="UP000192366"/>
    </source>
</evidence>
<sequence>MKVPATVLCAVLLAGCSSAAPGAATDQIVLSDGYELGGYNPVDGYAETGVSPLYDGLYRPAADVDDVLPDLTPALADAPPEPLGENRWRVPLRAGVRFSDGSALDSADVVATYRAVRDPAVASQISTSIAPIVNLAADGPSAVTVELNTAADPRPYLLLGILPTEKVESGPAADWAVNTEPVGTGPYRLESLRPDQAVMVARDDYWGAPAQVKRVVYRYTPDDNARAQAMVSGAADGTNLPPRLLDSIRRDGIQTVGVQSADWRGIALPAGNPFTADVAARLAMNIGIDRGALVRDVLAGYGRAASTPVAGVYGAAHNPDAEFDFDPDRAAALLDGAGWRTGTDGVREKNGAKARFEVLYNAQDTLRRDLAVAYAAAMTPLGIEVRPRGSSWDEIDTRFGDAAVVLGGGATPYSIDLQVHDTLHTRVPDSSPYANPGNFTAPGLDDLLTRAAAAPSGAAKDALYREVQTSYAAAPSQVFLVFLNHAYAYRDLGWRQSAPILEPHSHGVGWGPWWAVASWRR</sequence>
<feature type="domain" description="Solute-binding protein family 5" evidence="5">
    <location>
        <begin position="71"/>
        <end position="412"/>
    </location>
</feature>
<dbReference type="RefSeq" id="WP_165762298.1">
    <property type="nucleotide sequence ID" value="NZ_JACKVM010000008.1"/>
</dbReference>
<dbReference type="Gene3D" id="3.40.190.10">
    <property type="entry name" value="Periplasmic binding protein-like II"/>
    <property type="match status" value="1"/>
</dbReference>
<evidence type="ECO:0000313" key="6">
    <source>
        <dbReference type="EMBL" id="ORA03587.1"/>
    </source>
</evidence>
<accession>A0A1W9YUC0</accession>
<dbReference type="InterPro" id="IPR039424">
    <property type="entry name" value="SBP_5"/>
</dbReference>
<feature type="chain" id="PRO_5012574744" evidence="4">
    <location>
        <begin position="20"/>
        <end position="521"/>
    </location>
</feature>
<dbReference type="PIRSF" id="PIRSF002741">
    <property type="entry name" value="MppA"/>
    <property type="match status" value="1"/>
</dbReference>
<dbReference type="Gene3D" id="3.90.76.10">
    <property type="entry name" value="Dipeptide-binding Protein, Domain 1"/>
    <property type="match status" value="1"/>
</dbReference>
<organism evidence="6 7">
    <name type="scientific">Mycolicibacterium bacteremicum</name>
    <name type="common">Mycobacterium bacteremicum</name>
    <dbReference type="NCBI Taxonomy" id="564198"/>
    <lineage>
        <taxon>Bacteria</taxon>
        <taxon>Bacillati</taxon>
        <taxon>Actinomycetota</taxon>
        <taxon>Actinomycetes</taxon>
        <taxon>Mycobacteriales</taxon>
        <taxon>Mycobacteriaceae</taxon>
        <taxon>Mycolicibacterium</taxon>
    </lineage>
</organism>
<dbReference type="AlphaFoldDB" id="A0A1W9YUC0"/>
<evidence type="ECO:0000256" key="3">
    <source>
        <dbReference type="ARBA" id="ARBA00022729"/>
    </source>
</evidence>
<comment type="caution">
    <text evidence="6">The sequence shown here is derived from an EMBL/GenBank/DDBJ whole genome shotgun (WGS) entry which is preliminary data.</text>
</comment>
<dbReference type="GO" id="GO:0042597">
    <property type="term" value="C:periplasmic space"/>
    <property type="evidence" value="ECO:0007669"/>
    <property type="project" value="UniProtKB-ARBA"/>
</dbReference>
<dbReference type="EMBL" id="MVHJ01000015">
    <property type="protein sequence ID" value="ORA03587.1"/>
    <property type="molecule type" value="Genomic_DNA"/>
</dbReference>
<comment type="similarity">
    <text evidence="1">Belongs to the bacterial solute-binding protein 5 family.</text>
</comment>
<evidence type="ECO:0000256" key="4">
    <source>
        <dbReference type="SAM" id="SignalP"/>
    </source>
</evidence>
<dbReference type="PROSITE" id="PS51257">
    <property type="entry name" value="PROKAR_LIPOPROTEIN"/>
    <property type="match status" value="1"/>
</dbReference>
<dbReference type="Proteomes" id="UP000192366">
    <property type="component" value="Unassembled WGS sequence"/>
</dbReference>
<keyword evidence="2" id="KW-0813">Transport</keyword>
<name>A0A1W9YUC0_MYCBA</name>
<dbReference type="Pfam" id="PF00496">
    <property type="entry name" value="SBP_bac_5"/>
    <property type="match status" value="1"/>
</dbReference>
<gene>
    <name evidence="6" type="ORF">BST17_18390</name>
</gene>